<dbReference type="InterPro" id="IPR050747">
    <property type="entry name" value="Mitochondrial_chaperone_BCS1"/>
</dbReference>
<keyword evidence="16" id="KW-1185">Reference proteome</keyword>
<evidence type="ECO:0000256" key="5">
    <source>
        <dbReference type="ARBA" id="ARBA00022792"/>
    </source>
</evidence>
<feature type="domain" description="BCS1 N-terminal" evidence="14">
    <location>
        <begin position="42"/>
        <end position="209"/>
    </location>
</feature>
<dbReference type="GO" id="GO:0005743">
    <property type="term" value="C:mitochondrial inner membrane"/>
    <property type="evidence" value="ECO:0007669"/>
    <property type="project" value="UniProtKB-SubCell"/>
</dbReference>
<comment type="caution">
    <text evidence="15">The sequence shown here is derived from an EMBL/GenBank/DDBJ whole genome shotgun (WGS) entry which is preliminary data.</text>
</comment>
<evidence type="ECO:0000256" key="2">
    <source>
        <dbReference type="ARBA" id="ARBA00007448"/>
    </source>
</evidence>
<evidence type="ECO:0000256" key="10">
    <source>
        <dbReference type="ARBA" id="ARBA00023136"/>
    </source>
</evidence>
<evidence type="ECO:0000256" key="4">
    <source>
        <dbReference type="ARBA" id="ARBA00022741"/>
    </source>
</evidence>
<keyword evidence="7" id="KW-0067">ATP-binding</keyword>
<evidence type="ECO:0000256" key="9">
    <source>
        <dbReference type="ARBA" id="ARBA00023128"/>
    </source>
</evidence>
<dbReference type="EMBL" id="MZMZ02003054">
    <property type="protein sequence ID" value="RQM23017.1"/>
    <property type="molecule type" value="Genomic_DNA"/>
</dbReference>
<evidence type="ECO:0000256" key="11">
    <source>
        <dbReference type="ARBA" id="ARBA00048778"/>
    </source>
</evidence>
<reference evidence="15" key="1">
    <citation type="submission" date="2018-07" db="EMBL/GenBank/DDBJ databases">
        <title>Annotation of Aphanomyces astaci genome assembly.</title>
        <authorList>
            <person name="Studholme D.J."/>
        </authorList>
    </citation>
    <scope>NUCLEOTIDE SEQUENCE [LARGE SCALE GENOMIC DNA]</scope>
    <source>
        <strain evidence="15">Pc</strain>
    </source>
</reference>
<dbReference type="AlphaFoldDB" id="A0A425D179"/>
<evidence type="ECO:0000256" key="7">
    <source>
        <dbReference type="ARBA" id="ARBA00022840"/>
    </source>
</evidence>
<gene>
    <name evidence="15" type="ORF">B5M09_013369</name>
</gene>
<dbReference type="Gene3D" id="3.40.50.300">
    <property type="entry name" value="P-loop containing nucleotide triphosphate hydrolases"/>
    <property type="match status" value="1"/>
</dbReference>
<feature type="compositionally biased region" description="Acidic residues" evidence="12">
    <location>
        <begin position="448"/>
        <end position="463"/>
    </location>
</feature>
<evidence type="ECO:0000256" key="3">
    <source>
        <dbReference type="ARBA" id="ARBA00022692"/>
    </source>
</evidence>
<evidence type="ECO:0000256" key="6">
    <source>
        <dbReference type="ARBA" id="ARBA00022801"/>
    </source>
</evidence>
<dbReference type="InterPro" id="IPR057495">
    <property type="entry name" value="AAA_lid_BCS1"/>
</dbReference>
<dbReference type="Pfam" id="PF25426">
    <property type="entry name" value="AAA_lid_BCS1"/>
    <property type="match status" value="1"/>
</dbReference>
<keyword evidence="3" id="KW-0812">Transmembrane</keyword>
<keyword evidence="10" id="KW-0472">Membrane</keyword>
<dbReference type="SMART" id="SM01024">
    <property type="entry name" value="BCS1_N"/>
    <property type="match status" value="1"/>
</dbReference>
<comment type="similarity">
    <text evidence="2">Belongs to the AAA ATPase family. BCS1 subfamily.</text>
</comment>
<name>A0A425D179_APHAT</name>
<evidence type="ECO:0000313" key="16">
    <source>
        <dbReference type="Proteomes" id="UP000284702"/>
    </source>
</evidence>
<evidence type="ECO:0000259" key="14">
    <source>
        <dbReference type="SMART" id="SM01024"/>
    </source>
</evidence>
<dbReference type="SUPFAM" id="SSF52540">
    <property type="entry name" value="P-loop containing nucleoside triphosphate hydrolases"/>
    <property type="match status" value="1"/>
</dbReference>
<comment type="subcellular location">
    <subcellularLocation>
        <location evidence="1">Mitochondrion inner membrane</location>
        <topology evidence="1">Single-pass membrane protein</topology>
    </subcellularLocation>
</comment>
<dbReference type="VEuPathDB" id="FungiDB:H257_16365"/>
<dbReference type="InterPro" id="IPR027417">
    <property type="entry name" value="P-loop_NTPase"/>
</dbReference>
<evidence type="ECO:0000259" key="13">
    <source>
        <dbReference type="SMART" id="SM00382"/>
    </source>
</evidence>
<organism evidence="15 16">
    <name type="scientific">Aphanomyces astaci</name>
    <name type="common">Crayfish plague agent</name>
    <dbReference type="NCBI Taxonomy" id="112090"/>
    <lineage>
        <taxon>Eukaryota</taxon>
        <taxon>Sar</taxon>
        <taxon>Stramenopiles</taxon>
        <taxon>Oomycota</taxon>
        <taxon>Saprolegniomycetes</taxon>
        <taxon>Saprolegniales</taxon>
        <taxon>Verrucalvaceae</taxon>
        <taxon>Aphanomyces</taxon>
    </lineage>
</organism>
<sequence length="477" mass="52741">MCVVVTALKFVRDFKRICFVIVQFAMVSTAIPCSLLPFDPLAVSSSAVDAANSTFVRVSSKDKSYALILAYVATHLVSKDDHRSFEVRAGKKSYDSDSDSDDDDDDKTTSSIVAGFGLHRFTWQQHTLHCLRQSLGTPVGTREEAVRLENLVLMAPQLGNEPILRAFVDAVVAASEATTDGFFSVYRWSHYEWCWNKVQSLQSRPMATVVLPALVKESIIDDVENFVTDECKAFYETHGIPYKRGYLFHGVPGSGKTSLIQALASHCNRHVCMLQISHPNLNDDYLQTIISRLPPRSILVLEDIDAAFTKDRKKKVEHSSLTFSGLLNALDGVGGHDGHLVVLTTNFRDQLDDALIRNGRVDVHVAFAYASPDQMADMFLAFYPRETRDRALAFADALVAALGPDRPLSTAALQHYFVTQRRSTADGAIANVDRVAIEIDARKKMAEEEAESDDDETEGDDKDDEGKDDVGANKTAP</sequence>
<protein>
    <recommendedName>
        <fullName evidence="17">AAA+ ATPase domain-containing protein</fullName>
    </recommendedName>
</protein>
<keyword evidence="5" id="KW-0999">Mitochondrion inner membrane</keyword>
<dbReference type="Proteomes" id="UP000284702">
    <property type="component" value="Unassembled WGS sequence"/>
</dbReference>
<dbReference type="Pfam" id="PF08740">
    <property type="entry name" value="BCS1_N"/>
    <property type="match status" value="1"/>
</dbReference>
<accession>A0A425D179</accession>
<keyword evidence="6" id="KW-0378">Hydrolase</keyword>
<dbReference type="GO" id="GO:0005524">
    <property type="term" value="F:ATP binding"/>
    <property type="evidence" value="ECO:0007669"/>
    <property type="project" value="UniProtKB-KW"/>
</dbReference>
<evidence type="ECO:0000313" key="15">
    <source>
        <dbReference type="EMBL" id="RQM23017.1"/>
    </source>
</evidence>
<dbReference type="InterPro" id="IPR003959">
    <property type="entry name" value="ATPase_AAA_core"/>
</dbReference>
<comment type="catalytic activity">
    <reaction evidence="11">
        <text>ATP + H2O = ADP + phosphate + H(+)</text>
        <dbReference type="Rhea" id="RHEA:13065"/>
        <dbReference type="ChEBI" id="CHEBI:15377"/>
        <dbReference type="ChEBI" id="CHEBI:15378"/>
        <dbReference type="ChEBI" id="CHEBI:30616"/>
        <dbReference type="ChEBI" id="CHEBI:43474"/>
        <dbReference type="ChEBI" id="CHEBI:456216"/>
    </reaction>
    <physiologicalReaction direction="left-to-right" evidence="11">
        <dbReference type="Rhea" id="RHEA:13066"/>
    </physiologicalReaction>
</comment>
<evidence type="ECO:0000256" key="1">
    <source>
        <dbReference type="ARBA" id="ARBA00004434"/>
    </source>
</evidence>
<keyword evidence="4" id="KW-0547">Nucleotide-binding</keyword>
<dbReference type="Pfam" id="PF00004">
    <property type="entry name" value="AAA"/>
    <property type="match status" value="1"/>
</dbReference>
<feature type="domain" description="AAA+ ATPase" evidence="13">
    <location>
        <begin position="242"/>
        <end position="371"/>
    </location>
</feature>
<keyword evidence="8" id="KW-1133">Transmembrane helix</keyword>
<dbReference type="InterPro" id="IPR003593">
    <property type="entry name" value="AAA+_ATPase"/>
</dbReference>
<keyword evidence="9" id="KW-0496">Mitochondrion</keyword>
<feature type="region of interest" description="Disordered" evidence="12">
    <location>
        <begin position="442"/>
        <end position="477"/>
    </location>
</feature>
<proteinExistence type="inferred from homology"/>
<evidence type="ECO:0000256" key="8">
    <source>
        <dbReference type="ARBA" id="ARBA00022989"/>
    </source>
</evidence>
<evidence type="ECO:0000256" key="12">
    <source>
        <dbReference type="SAM" id="MobiDB-lite"/>
    </source>
</evidence>
<dbReference type="PANTHER" id="PTHR23070">
    <property type="entry name" value="BCS1 AAA-TYPE ATPASE"/>
    <property type="match status" value="1"/>
</dbReference>
<dbReference type="InterPro" id="IPR014851">
    <property type="entry name" value="BCS1_N"/>
</dbReference>
<evidence type="ECO:0008006" key="17">
    <source>
        <dbReference type="Google" id="ProtNLM"/>
    </source>
</evidence>
<dbReference type="GO" id="GO:0016887">
    <property type="term" value="F:ATP hydrolysis activity"/>
    <property type="evidence" value="ECO:0007669"/>
    <property type="project" value="InterPro"/>
</dbReference>
<dbReference type="SMART" id="SM00382">
    <property type="entry name" value="AAA"/>
    <property type="match status" value="1"/>
</dbReference>